<evidence type="ECO:0000256" key="1">
    <source>
        <dbReference type="ARBA" id="ARBA00022741"/>
    </source>
</evidence>
<dbReference type="SUPFAM" id="SSF52540">
    <property type="entry name" value="P-loop containing nucleoside triphosphate hydrolases"/>
    <property type="match status" value="2"/>
</dbReference>
<proteinExistence type="predicted"/>
<evidence type="ECO:0000256" key="6">
    <source>
        <dbReference type="ARBA" id="ARBA00023125"/>
    </source>
</evidence>
<dbReference type="Gene3D" id="3.40.50.300">
    <property type="entry name" value="P-loop containing nucleotide triphosphate hydrolases"/>
    <property type="match status" value="2"/>
</dbReference>
<dbReference type="SUPFAM" id="SSF50249">
    <property type="entry name" value="Nucleic acid-binding proteins"/>
    <property type="match status" value="1"/>
</dbReference>
<evidence type="ECO:0000313" key="11">
    <source>
        <dbReference type="Proteomes" id="UP001172036"/>
    </source>
</evidence>
<comment type="caution">
    <text evidence="10">The sequence shown here is derived from an EMBL/GenBank/DDBJ whole genome shotgun (WGS) entry which is preliminary data.</text>
</comment>
<dbReference type="PANTHER" id="PTHR47964:SF1">
    <property type="entry name" value="ATP-DEPENDENT DNA HELICASE HOMOLOG RECG, CHLOROPLASTIC"/>
    <property type="match status" value="1"/>
</dbReference>
<dbReference type="PANTHER" id="PTHR47964">
    <property type="entry name" value="ATP-DEPENDENT DNA HELICASE HOMOLOG RECG, CHLOROPLASTIC"/>
    <property type="match status" value="1"/>
</dbReference>
<dbReference type="RefSeq" id="WP_304515259.1">
    <property type="nucleotide sequence ID" value="NZ_JAOSID010000003.1"/>
</dbReference>
<accession>A0ABT9DFH4</accession>
<dbReference type="InterPro" id="IPR014001">
    <property type="entry name" value="Helicase_ATP-bd"/>
</dbReference>
<dbReference type="Proteomes" id="UP001172036">
    <property type="component" value="Unassembled WGS sequence"/>
</dbReference>
<sequence>MDSIFNQMFLQFDPLGKLAANNINNFKKLILTRPKKYENFILSDINQIRDREDVNLCGTITNQPVLLMCKSQKKIIRFKILLSNENVLEIIVFNNFFLKKLLTIKKNVFVKGKYYLHRRCVVASFISSELNICNTIKPIYEFKSFSDEKVKIFIQKLFSHPKFHIKENLNQTILQRYNLLSKTEAFKNLHLPQNQQMLKRAFLRFKFEEAFFILKKMFQLKEKLPVKTPLEYDIDYVRQIIKTIPFELTLDQKKIVNCIYSDFKKNYSTERIIQGDVSSGKTIIVFLAALGVISAGKQVLLMAPTEILAKQHYLNFKKFSPSIKTVFLTSKSISKKLLQENIKNGFFKMVIGTHVLSSIDFDQLGLIIFDETHKFGVDIKEKAISQNSSSDILHVTATPIPKTLSTMYFGFLPTSLLKNLPYKKRNIVTIKCSFDFIVPLLIKNQVKNEQTYIVVPAIDDKSKFFNIQNITFLLKSKKIDHFYVLHGKKTLKEKESVMYDFINNQKGILLSTSIIEVGIDVYNATTMIILGAEYFGLSQLHQLRGRIGRNNKQNYCFLVYHKHNSRLDILKREDNGFYLSKFDLKHRGPGDFLGKKQSGYFMYKFLNVKEDYKIIKQVHKYLCEFS</sequence>
<evidence type="ECO:0000256" key="2">
    <source>
        <dbReference type="ARBA" id="ARBA00022763"/>
    </source>
</evidence>
<evidence type="ECO:0000259" key="9">
    <source>
        <dbReference type="PROSITE" id="PS51194"/>
    </source>
</evidence>
<dbReference type="PROSITE" id="PS51192">
    <property type="entry name" value="HELICASE_ATP_BIND_1"/>
    <property type="match status" value="1"/>
</dbReference>
<evidence type="ECO:0000256" key="3">
    <source>
        <dbReference type="ARBA" id="ARBA00022801"/>
    </source>
</evidence>
<dbReference type="InterPro" id="IPR011545">
    <property type="entry name" value="DEAD/DEAH_box_helicase_dom"/>
</dbReference>
<dbReference type="Pfam" id="PF00271">
    <property type="entry name" value="Helicase_C"/>
    <property type="match status" value="1"/>
</dbReference>
<keyword evidence="2" id="KW-0227">DNA damage</keyword>
<evidence type="ECO:0000259" key="8">
    <source>
        <dbReference type="PROSITE" id="PS51192"/>
    </source>
</evidence>
<dbReference type="PROSITE" id="PS51194">
    <property type="entry name" value="HELICASE_CTER"/>
    <property type="match status" value="1"/>
</dbReference>
<keyword evidence="1" id="KW-0547">Nucleotide-binding</keyword>
<keyword evidence="6" id="KW-0238">DNA-binding</keyword>
<dbReference type="SMART" id="SM00487">
    <property type="entry name" value="DEXDc"/>
    <property type="match status" value="1"/>
</dbReference>
<feature type="domain" description="Helicase ATP-binding" evidence="8">
    <location>
        <begin position="262"/>
        <end position="417"/>
    </location>
</feature>
<keyword evidence="7" id="KW-0234">DNA repair</keyword>
<keyword evidence="3" id="KW-0378">Hydrolase</keyword>
<dbReference type="InterPro" id="IPR001650">
    <property type="entry name" value="Helicase_C-like"/>
</dbReference>
<evidence type="ECO:0000313" key="10">
    <source>
        <dbReference type="EMBL" id="MDO8168055.1"/>
    </source>
</evidence>
<dbReference type="GO" id="GO:0004386">
    <property type="term" value="F:helicase activity"/>
    <property type="evidence" value="ECO:0007669"/>
    <property type="project" value="UniProtKB-KW"/>
</dbReference>
<protein>
    <submittedName>
        <fullName evidence="10">Helicase-related protein</fullName>
    </submittedName>
</protein>
<evidence type="ECO:0000256" key="4">
    <source>
        <dbReference type="ARBA" id="ARBA00022806"/>
    </source>
</evidence>
<dbReference type="Pfam" id="PF00270">
    <property type="entry name" value="DEAD"/>
    <property type="match status" value="1"/>
</dbReference>
<evidence type="ECO:0000256" key="5">
    <source>
        <dbReference type="ARBA" id="ARBA00022840"/>
    </source>
</evidence>
<dbReference type="InterPro" id="IPR027417">
    <property type="entry name" value="P-loop_NTPase"/>
</dbReference>
<dbReference type="InterPro" id="IPR012340">
    <property type="entry name" value="NA-bd_OB-fold"/>
</dbReference>
<gene>
    <name evidence="10" type="ORF">OC680_00970</name>
</gene>
<feature type="domain" description="Helicase C-terminal" evidence="9">
    <location>
        <begin position="436"/>
        <end position="590"/>
    </location>
</feature>
<keyword evidence="5" id="KW-0067">ATP-binding</keyword>
<organism evidence="10 11">
    <name type="scientific">Candidatus Phytoplasma melaleucae</name>
    <dbReference type="NCBI Taxonomy" id="2982630"/>
    <lineage>
        <taxon>Bacteria</taxon>
        <taxon>Bacillati</taxon>
        <taxon>Mycoplasmatota</taxon>
        <taxon>Mollicutes</taxon>
        <taxon>Acholeplasmatales</taxon>
        <taxon>Acholeplasmataceae</taxon>
        <taxon>Candidatus Phytoplasma</taxon>
    </lineage>
</organism>
<dbReference type="EMBL" id="JAOSID010000003">
    <property type="protein sequence ID" value="MDO8168055.1"/>
    <property type="molecule type" value="Genomic_DNA"/>
</dbReference>
<reference evidence="10 11" key="1">
    <citation type="journal article" date="2023" name="Int. J. Syst. Evol. Microbiol.">
        <title>The observation of taxonomic boundaries for the 16SrII and 16SrXXV phytoplasmas using genome-based delimitation.</title>
        <authorList>
            <person name="Rodrigues Jardim B."/>
            <person name="Tran-Nguyen L.T.T."/>
            <person name="Gambley C."/>
            <person name="Al-Sadi A.M."/>
            <person name="Al-Subhi A.M."/>
            <person name="Foissac X."/>
            <person name="Salar P."/>
            <person name="Cai H."/>
            <person name="Yang J.Y."/>
            <person name="Davis R."/>
            <person name="Jones L."/>
            <person name="Rodoni B."/>
            <person name="Constable F.E."/>
        </authorList>
    </citation>
    <scope>NUCLEOTIDE SEQUENCE [LARGE SCALE GENOMIC DNA]</scope>
    <source>
        <strain evidence="10">BAWM-155c</strain>
    </source>
</reference>
<evidence type="ECO:0000256" key="7">
    <source>
        <dbReference type="ARBA" id="ARBA00023204"/>
    </source>
</evidence>
<keyword evidence="4 10" id="KW-0347">Helicase</keyword>
<keyword evidence="11" id="KW-1185">Reference proteome</keyword>
<dbReference type="SMART" id="SM00490">
    <property type="entry name" value="HELICc"/>
    <property type="match status" value="1"/>
</dbReference>
<dbReference type="InterPro" id="IPR047112">
    <property type="entry name" value="RecG/Mfd"/>
</dbReference>
<name>A0ABT9DFH4_9MOLU</name>